<dbReference type="PANTHER" id="PTHR43004">
    <property type="entry name" value="TRK SYSTEM POTASSIUM UPTAKE PROTEIN"/>
    <property type="match status" value="1"/>
</dbReference>
<dbReference type="EMBL" id="RCCP01000003">
    <property type="protein sequence ID" value="RLJ86634.1"/>
    <property type="molecule type" value="Genomic_DNA"/>
</dbReference>
<dbReference type="RefSeq" id="WP_121300397.1">
    <property type="nucleotide sequence ID" value="NZ_QBEW01000057.1"/>
</dbReference>
<dbReference type="OrthoDB" id="9766816at2"/>
<evidence type="ECO:0000256" key="2">
    <source>
        <dbReference type="ARBA" id="ARBA00022630"/>
    </source>
</evidence>
<dbReference type="Gene3D" id="3.30.70.2450">
    <property type="match status" value="1"/>
</dbReference>
<gene>
    <name evidence="5" type="ORF">DFR62_2237</name>
</gene>
<protein>
    <submittedName>
        <fullName evidence="5">2-polyprenyl-6-methoxyphenol hydroxylase-like FAD-dependent oxidoreductase</fullName>
    </submittedName>
</protein>
<dbReference type="PRINTS" id="PR00420">
    <property type="entry name" value="RNGMNOXGNASE"/>
</dbReference>
<dbReference type="Proteomes" id="UP000280791">
    <property type="component" value="Unassembled WGS sequence"/>
</dbReference>
<evidence type="ECO:0000259" key="4">
    <source>
        <dbReference type="Pfam" id="PF01494"/>
    </source>
</evidence>
<accession>A0A497YEB4</accession>
<sequence length="511" mass="57145">MNPQILIVGAGPTGLALAYSLARQGVPFRIIDRNSGTGTASRALAVHARILEHYEQFGLAERNIERGHPILSLDVSDGKKVRAQVKFHELGKGQSPFPFILSLPQDDHEEILVDELSKIGVEVEWNTELISFENTEDGVNTVMQELGEPVEIAEFAYVCGCDGAGSMVRKGLDLDFPGGTYKQLFFVADIETAKPVDDMEKMDMYMDNDGFMLYMNVRNAHTKRILGIVPEEFNERTDVQYSEITDYVENKIGVKASKVNWFSTYRVHNRVSEKFTKGRIFILGDAGHLHSPTGGQGMNTGIGDAINLGWKLAAVVQGKANPIILGTYEQERIAFARRLIATTDKAFHTIVNQKLPGTLLRDYAVPYALPSVFKFSFASKNAFRILSQIHINYRSSLLSKGKAGKIFAGMRLPWIETANGDNFAPLRSVDWQIHIYGKATPELIDFARSQSLELHEFAWESRMKDAGFKQDALYLIRPDGHVALATEKQWLRVLKMYLESFGIVAFGEKSD</sequence>
<dbReference type="GO" id="GO:0071949">
    <property type="term" value="F:FAD binding"/>
    <property type="evidence" value="ECO:0007669"/>
    <property type="project" value="InterPro"/>
</dbReference>
<organism evidence="5 6">
    <name type="scientific">Planococcus citreus</name>
    <dbReference type="NCBI Taxonomy" id="1373"/>
    <lineage>
        <taxon>Bacteria</taxon>
        <taxon>Bacillati</taxon>
        <taxon>Bacillota</taxon>
        <taxon>Bacilli</taxon>
        <taxon>Bacillales</taxon>
        <taxon>Caryophanaceae</taxon>
        <taxon>Planococcus</taxon>
    </lineage>
</organism>
<dbReference type="Pfam" id="PF01494">
    <property type="entry name" value="FAD_binding_3"/>
    <property type="match status" value="1"/>
</dbReference>
<dbReference type="SUPFAM" id="SSF51905">
    <property type="entry name" value="FAD/NAD(P)-binding domain"/>
    <property type="match status" value="1"/>
</dbReference>
<dbReference type="InterPro" id="IPR002938">
    <property type="entry name" value="FAD-bd"/>
</dbReference>
<dbReference type="Gene3D" id="3.50.50.60">
    <property type="entry name" value="FAD/NAD(P)-binding domain"/>
    <property type="match status" value="1"/>
</dbReference>
<evidence type="ECO:0000256" key="3">
    <source>
        <dbReference type="ARBA" id="ARBA00022827"/>
    </source>
</evidence>
<keyword evidence="2" id="KW-0285">Flavoprotein</keyword>
<comment type="cofactor">
    <cofactor evidence="1">
        <name>FAD</name>
        <dbReference type="ChEBI" id="CHEBI:57692"/>
    </cofactor>
</comment>
<comment type="caution">
    <text evidence="5">The sequence shown here is derived from an EMBL/GenBank/DDBJ whole genome shotgun (WGS) entry which is preliminary data.</text>
</comment>
<feature type="domain" description="FAD-binding" evidence="4">
    <location>
        <begin position="4"/>
        <end position="341"/>
    </location>
</feature>
<evidence type="ECO:0000313" key="5">
    <source>
        <dbReference type="EMBL" id="RLJ86634.1"/>
    </source>
</evidence>
<evidence type="ECO:0000256" key="1">
    <source>
        <dbReference type="ARBA" id="ARBA00001974"/>
    </source>
</evidence>
<dbReference type="AlphaFoldDB" id="A0A497YEB4"/>
<evidence type="ECO:0000313" key="6">
    <source>
        <dbReference type="Proteomes" id="UP000280791"/>
    </source>
</evidence>
<dbReference type="InterPro" id="IPR050641">
    <property type="entry name" value="RIFMO-like"/>
</dbReference>
<dbReference type="PANTHER" id="PTHR43004:SF19">
    <property type="entry name" value="BINDING MONOOXYGENASE, PUTATIVE (JCVI)-RELATED"/>
    <property type="match status" value="1"/>
</dbReference>
<keyword evidence="3" id="KW-0274">FAD</keyword>
<reference evidence="5 6" key="1">
    <citation type="submission" date="2018-10" db="EMBL/GenBank/DDBJ databases">
        <title>Genomic Encyclopedia of Type Strains, Phase IV (KMG-IV): sequencing the most valuable type-strain genomes for metagenomic binning, comparative biology and taxonomic classification.</title>
        <authorList>
            <person name="Goeker M."/>
        </authorList>
    </citation>
    <scope>NUCLEOTIDE SEQUENCE [LARGE SCALE GENOMIC DNA]</scope>
    <source>
        <strain evidence="5 6">DSM 20549</strain>
    </source>
</reference>
<dbReference type="GO" id="GO:0016709">
    <property type="term" value="F:oxidoreductase activity, acting on paired donors, with incorporation or reduction of molecular oxygen, NAD(P)H as one donor, and incorporation of one atom of oxygen"/>
    <property type="evidence" value="ECO:0007669"/>
    <property type="project" value="UniProtKB-ARBA"/>
</dbReference>
<proteinExistence type="predicted"/>
<keyword evidence="6" id="KW-1185">Reference proteome</keyword>
<name>A0A497YEB4_9BACL</name>
<dbReference type="InterPro" id="IPR036188">
    <property type="entry name" value="FAD/NAD-bd_sf"/>
</dbReference>